<protein>
    <submittedName>
        <fullName evidence="1">Uncharacterized protein</fullName>
    </submittedName>
</protein>
<name>A0A6J7WIL3_9CAUD</name>
<accession>A0A6J7WIL3</accession>
<organism evidence="1">
    <name type="scientific">uncultured Caudovirales phage</name>
    <dbReference type="NCBI Taxonomy" id="2100421"/>
    <lineage>
        <taxon>Viruses</taxon>
        <taxon>Duplodnaviria</taxon>
        <taxon>Heunggongvirae</taxon>
        <taxon>Uroviricota</taxon>
        <taxon>Caudoviricetes</taxon>
        <taxon>Peduoviridae</taxon>
        <taxon>Maltschvirus</taxon>
        <taxon>Maltschvirus maltsch</taxon>
    </lineage>
</organism>
<dbReference type="EMBL" id="LR798249">
    <property type="protein sequence ID" value="CAB5217859.1"/>
    <property type="molecule type" value="Genomic_DNA"/>
</dbReference>
<gene>
    <name evidence="1" type="ORF">UFOVP201_26</name>
</gene>
<proteinExistence type="predicted"/>
<evidence type="ECO:0000313" key="1">
    <source>
        <dbReference type="EMBL" id="CAB5217859.1"/>
    </source>
</evidence>
<reference evidence="1" key="1">
    <citation type="submission" date="2020-05" db="EMBL/GenBank/DDBJ databases">
        <authorList>
            <person name="Chiriac C."/>
            <person name="Salcher M."/>
            <person name="Ghai R."/>
            <person name="Kavagutti S V."/>
        </authorList>
    </citation>
    <scope>NUCLEOTIDE SEQUENCE</scope>
</reference>
<sequence>MRSIQDEWSNDASAILAEIPKAVTVRRGAGSETSFNVLIGPPMINQDLETGGFLNTTSFDVKFLKSDAAAHPGVVIYGNLVRYNEQNFRIEAINDRPPSAWVIVRVASAAGPA</sequence>